<dbReference type="EMBL" id="GBRH01175086">
    <property type="protein sequence ID" value="JAE22810.1"/>
    <property type="molecule type" value="Transcribed_RNA"/>
</dbReference>
<dbReference type="AlphaFoldDB" id="A0A0A9GCK1"/>
<accession>A0A0A9GCK1</accession>
<proteinExistence type="predicted"/>
<protein>
    <submittedName>
        <fullName evidence="2">Uncharacterized protein</fullName>
    </submittedName>
</protein>
<feature type="region of interest" description="Disordered" evidence="1">
    <location>
        <begin position="88"/>
        <end position="154"/>
    </location>
</feature>
<sequence length="170" mass="18924">METFTTLVSGAVVQDPTPPPPLLTLPSLCSFRRLRRRRGATAATAFLLLRRRATASTAGRGRADDADARAALALHPGLQVVAAGVAERPAPEAEPPHGHCRGRQHDDDGQHGYHGAVRSPRCRHLGPASAAVRHRHHERWRSRRRRRRGDERRHCQRLAAERARLQIRAL</sequence>
<evidence type="ECO:0000256" key="1">
    <source>
        <dbReference type="SAM" id="MobiDB-lite"/>
    </source>
</evidence>
<organism evidence="2">
    <name type="scientific">Arundo donax</name>
    <name type="common">Giant reed</name>
    <name type="synonym">Donax arundinaceus</name>
    <dbReference type="NCBI Taxonomy" id="35708"/>
    <lineage>
        <taxon>Eukaryota</taxon>
        <taxon>Viridiplantae</taxon>
        <taxon>Streptophyta</taxon>
        <taxon>Embryophyta</taxon>
        <taxon>Tracheophyta</taxon>
        <taxon>Spermatophyta</taxon>
        <taxon>Magnoliopsida</taxon>
        <taxon>Liliopsida</taxon>
        <taxon>Poales</taxon>
        <taxon>Poaceae</taxon>
        <taxon>PACMAD clade</taxon>
        <taxon>Arundinoideae</taxon>
        <taxon>Arundineae</taxon>
        <taxon>Arundo</taxon>
    </lineage>
</organism>
<reference evidence="2" key="2">
    <citation type="journal article" date="2015" name="Data Brief">
        <title>Shoot transcriptome of the giant reed, Arundo donax.</title>
        <authorList>
            <person name="Barrero R.A."/>
            <person name="Guerrero F.D."/>
            <person name="Moolhuijzen P."/>
            <person name="Goolsby J.A."/>
            <person name="Tidwell J."/>
            <person name="Bellgard S.E."/>
            <person name="Bellgard M.I."/>
        </authorList>
    </citation>
    <scope>NUCLEOTIDE SEQUENCE</scope>
    <source>
        <tissue evidence="2">Shoot tissue taken approximately 20 cm above the soil surface</tissue>
    </source>
</reference>
<feature type="compositionally biased region" description="Basic residues" evidence="1">
    <location>
        <begin position="132"/>
        <end position="147"/>
    </location>
</feature>
<name>A0A0A9GCK1_ARUDO</name>
<feature type="compositionally biased region" description="Basic and acidic residues" evidence="1">
    <location>
        <begin position="89"/>
        <end position="111"/>
    </location>
</feature>
<reference evidence="2" key="1">
    <citation type="submission" date="2014-09" db="EMBL/GenBank/DDBJ databases">
        <authorList>
            <person name="Magalhaes I.L.F."/>
            <person name="Oliveira U."/>
            <person name="Santos F.R."/>
            <person name="Vidigal T.H.D.A."/>
            <person name="Brescovit A.D."/>
            <person name="Santos A.J."/>
        </authorList>
    </citation>
    <scope>NUCLEOTIDE SEQUENCE</scope>
    <source>
        <tissue evidence="2">Shoot tissue taken approximately 20 cm above the soil surface</tissue>
    </source>
</reference>
<evidence type="ECO:0000313" key="2">
    <source>
        <dbReference type="EMBL" id="JAE22810.1"/>
    </source>
</evidence>